<keyword evidence="3" id="KW-1185">Reference proteome</keyword>
<dbReference type="AlphaFoldDB" id="A0A317FGA5"/>
<name>A0A317FGA5_9PROT</name>
<dbReference type="Proteomes" id="UP000245765">
    <property type="component" value="Unassembled WGS sequence"/>
</dbReference>
<comment type="caution">
    <text evidence="2">The sequence shown here is derived from an EMBL/GenBank/DDBJ whole genome shotgun (WGS) entry which is preliminary data.</text>
</comment>
<organism evidence="2 3">
    <name type="scientific">Falsiroseomonas bella</name>
    <dbReference type="NCBI Taxonomy" id="2184016"/>
    <lineage>
        <taxon>Bacteria</taxon>
        <taxon>Pseudomonadati</taxon>
        <taxon>Pseudomonadota</taxon>
        <taxon>Alphaproteobacteria</taxon>
        <taxon>Acetobacterales</taxon>
        <taxon>Roseomonadaceae</taxon>
        <taxon>Falsiroseomonas</taxon>
    </lineage>
</organism>
<dbReference type="EMBL" id="QGNA01000001">
    <property type="protein sequence ID" value="PWS38114.1"/>
    <property type="molecule type" value="Genomic_DNA"/>
</dbReference>
<feature type="region of interest" description="Disordered" evidence="1">
    <location>
        <begin position="1"/>
        <end position="47"/>
    </location>
</feature>
<accession>A0A317FGA5</accession>
<sequence>MTARGFGRSGRAGGATRRPFRARPGGGRSFRSGAALPSRSTALQGSPPALSAHDLVFSLGPNCKTAWNTRAHFGVTQAYPFDWWITPARAMLRMIEPGFTFSVAMDDLVMVPPKENGEDSVYNRRLNLLHHHDFPRRNRLVTGMDQDRLDEINRKYTQRFARLRADIEAARAPLALLGGISAGWRQDPTGTGNWNAALNGRVPPGELIAGIRDRLGRKLRVLVIAAGEPEVQEYEGGVLVRRPDRGVREPKGTVPSYAEPVHLFRDAFAALGLESALTPPG</sequence>
<reference evidence="3" key="1">
    <citation type="submission" date="2018-05" db="EMBL/GenBank/DDBJ databases">
        <authorList>
            <person name="Du Z."/>
            <person name="Wang X."/>
        </authorList>
    </citation>
    <scope>NUCLEOTIDE SEQUENCE [LARGE SCALE GENOMIC DNA]</scope>
    <source>
        <strain evidence="3">CQN31</strain>
    </source>
</reference>
<evidence type="ECO:0000256" key="1">
    <source>
        <dbReference type="SAM" id="MobiDB-lite"/>
    </source>
</evidence>
<evidence type="ECO:0000313" key="2">
    <source>
        <dbReference type="EMBL" id="PWS38114.1"/>
    </source>
</evidence>
<proteinExistence type="predicted"/>
<gene>
    <name evidence="2" type="ORF">DFH01_02080</name>
</gene>
<protein>
    <submittedName>
        <fullName evidence="2">Uncharacterized protein</fullName>
    </submittedName>
</protein>
<evidence type="ECO:0000313" key="3">
    <source>
        <dbReference type="Proteomes" id="UP000245765"/>
    </source>
</evidence>